<sequence>MNLTSTALVLLLTSPHPRIPRRPPPPFDTAENTSNNTNRCPRPSVDHEASREQWDMRAWWETFRMILRWSLHRANDASALSFARKASPEESRMLERRCYGASAPPSDSAKLRAYSNFHVSHDSSLSLISFTHLSLTYYFEFGPAASFSIVLIGST</sequence>
<protein>
    <submittedName>
        <fullName evidence="2">Uncharacterized protein</fullName>
    </submittedName>
</protein>
<evidence type="ECO:0000313" key="3">
    <source>
        <dbReference type="Proteomes" id="UP000305067"/>
    </source>
</evidence>
<dbReference type="Proteomes" id="UP000305067">
    <property type="component" value="Unassembled WGS sequence"/>
</dbReference>
<gene>
    <name evidence="2" type="ORF">BDV98DRAFT_402351</name>
</gene>
<evidence type="ECO:0000313" key="2">
    <source>
        <dbReference type="EMBL" id="TFK95335.1"/>
    </source>
</evidence>
<feature type="region of interest" description="Disordered" evidence="1">
    <location>
        <begin position="14"/>
        <end position="47"/>
    </location>
</feature>
<name>A0A5C3PZQ6_9AGAR</name>
<keyword evidence="3" id="KW-1185">Reference proteome</keyword>
<feature type="compositionally biased region" description="Polar residues" evidence="1">
    <location>
        <begin position="30"/>
        <end position="39"/>
    </location>
</feature>
<evidence type="ECO:0000256" key="1">
    <source>
        <dbReference type="SAM" id="MobiDB-lite"/>
    </source>
</evidence>
<dbReference type="AlphaFoldDB" id="A0A5C3PZQ6"/>
<accession>A0A5C3PZQ6</accession>
<proteinExistence type="predicted"/>
<dbReference type="EMBL" id="ML178891">
    <property type="protein sequence ID" value="TFK95335.1"/>
    <property type="molecule type" value="Genomic_DNA"/>
</dbReference>
<reference evidence="2 3" key="1">
    <citation type="journal article" date="2019" name="Nat. Ecol. Evol.">
        <title>Megaphylogeny resolves global patterns of mushroom evolution.</title>
        <authorList>
            <person name="Varga T."/>
            <person name="Krizsan K."/>
            <person name="Foldi C."/>
            <person name="Dima B."/>
            <person name="Sanchez-Garcia M."/>
            <person name="Sanchez-Ramirez S."/>
            <person name="Szollosi G.J."/>
            <person name="Szarkandi J.G."/>
            <person name="Papp V."/>
            <person name="Albert L."/>
            <person name="Andreopoulos W."/>
            <person name="Angelini C."/>
            <person name="Antonin V."/>
            <person name="Barry K.W."/>
            <person name="Bougher N.L."/>
            <person name="Buchanan P."/>
            <person name="Buyck B."/>
            <person name="Bense V."/>
            <person name="Catcheside P."/>
            <person name="Chovatia M."/>
            <person name="Cooper J."/>
            <person name="Damon W."/>
            <person name="Desjardin D."/>
            <person name="Finy P."/>
            <person name="Geml J."/>
            <person name="Haridas S."/>
            <person name="Hughes K."/>
            <person name="Justo A."/>
            <person name="Karasinski D."/>
            <person name="Kautmanova I."/>
            <person name="Kiss B."/>
            <person name="Kocsube S."/>
            <person name="Kotiranta H."/>
            <person name="LaButti K.M."/>
            <person name="Lechner B.E."/>
            <person name="Liimatainen K."/>
            <person name="Lipzen A."/>
            <person name="Lukacs Z."/>
            <person name="Mihaltcheva S."/>
            <person name="Morgado L.N."/>
            <person name="Niskanen T."/>
            <person name="Noordeloos M.E."/>
            <person name="Ohm R.A."/>
            <person name="Ortiz-Santana B."/>
            <person name="Ovrebo C."/>
            <person name="Racz N."/>
            <person name="Riley R."/>
            <person name="Savchenko A."/>
            <person name="Shiryaev A."/>
            <person name="Soop K."/>
            <person name="Spirin V."/>
            <person name="Szebenyi C."/>
            <person name="Tomsovsky M."/>
            <person name="Tulloss R.E."/>
            <person name="Uehling J."/>
            <person name="Grigoriev I.V."/>
            <person name="Vagvolgyi C."/>
            <person name="Papp T."/>
            <person name="Martin F.M."/>
            <person name="Miettinen O."/>
            <person name="Hibbett D.S."/>
            <person name="Nagy L.G."/>
        </authorList>
    </citation>
    <scope>NUCLEOTIDE SEQUENCE [LARGE SCALE GENOMIC DNA]</scope>
    <source>
        <strain evidence="2 3">CBS 309.79</strain>
    </source>
</reference>
<organism evidence="2 3">
    <name type="scientific">Pterulicium gracile</name>
    <dbReference type="NCBI Taxonomy" id="1884261"/>
    <lineage>
        <taxon>Eukaryota</taxon>
        <taxon>Fungi</taxon>
        <taxon>Dikarya</taxon>
        <taxon>Basidiomycota</taxon>
        <taxon>Agaricomycotina</taxon>
        <taxon>Agaricomycetes</taxon>
        <taxon>Agaricomycetidae</taxon>
        <taxon>Agaricales</taxon>
        <taxon>Pleurotineae</taxon>
        <taxon>Pterulaceae</taxon>
        <taxon>Pterulicium</taxon>
    </lineage>
</organism>